<keyword evidence="6" id="KW-0406">Ion transport</keyword>
<reference evidence="10 11" key="1">
    <citation type="journal article" date="2024" name="Nat. Commun.">
        <title>Phylogenomics reveals the evolutionary origins of lichenization in chlorophyte algae.</title>
        <authorList>
            <person name="Puginier C."/>
            <person name="Libourel C."/>
            <person name="Otte J."/>
            <person name="Skaloud P."/>
            <person name="Haon M."/>
            <person name="Grisel S."/>
            <person name="Petersen M."/>
            <person name="Berrin J.G."/>
            <person name="Delaux P.M."/>
            <person name="Dal Grande F."/>
            <person name="Keller J."/>
        </authorList>
    </citation>
    <scope>NUCLEOTIDE SEQUENCE [LARGE SCALE GENOMIC DNA]</scope>
    <source>
        <strain evidence="10 11">SAG 216-7</strain>
    </source>
</reference>
<keyword evidence="2" id="KW-0813">Transport</keyword>
<keyword evidence="4 9" id="KW-0812">Transmembrane</keyword>
<proteinExistence type="predicted"/>
<feature type="compositionally biased region" description="Acidic residues" evidence="8">
    <location>
        <begin position="451"/>
        <end position="461"/>
    </location>
</feature>
<evidence type="ECO:0000313" key="10">
    <source>
        <dbReference type="EMBL" id="KAK9909500.1"/>
    </source>
</evidence>
<comment type="subcellular location">
    <subcellularLocation>
        <location evidence="1">Cell membrane</location>
        <topology evidence="1">Multi-pass membrane protein</topology>
    </subcellularLocation>
</comment>
<name>A0ABR2YR04_9CHLO</name>
<dbReference type="InterPro" id="IPR044669">
    <property type="entry name" value="YneE/VCCN1/2-like"/>
</dbReference>
<comment type="caution">
    <text evidence="10">The sequence shown here is derived from an EMBL/GenBank/DDBJ whole genome shotgun (WGS) entry which is preliminary data.</text>
</comment>
<feature type="transmembrane region" description="Helical" evidence="9">
    <location>
        <begin position="243"/>
        <end position="263"/>
    </location>
</feature>
<sequence>MSRLKHDALFEGRVVTPADWKLLRTWRRHLPDLTWVTVLTGYWLWVVYFTLIAVLIGLYHTILVPRGAPDWPPKDVVPVLYQPFAITSFALALLMVFRTNSSYSRWWEARTVWGQVFNVTRNLVRQAGAWFGKDEEAEFQMLVRWCAALGYILNAHLCGAKELAPEAEALLRPEDLKLLASWEHRPICAGQVLSSVVVSAVKDSQIRAAMDDQIATYLNDAGACERIQKTCIPYCYTRHTSRFLILWLTFLPFALWGICGWASPLAEAVLAFLLMGVENIGIQIEEPFHVLPMDTYCAVIAKNALEVARERKGLDLFVEQALKRELCQGPVSKLKNGGSGASMLTVEEVGVSHKTCLKPTVPALRVRCQSQSSNNANSRIQEARGVFQMIPQRGEATLLDARDALETCSALNDASSKEACYATFGCDGSRVEQYFGAVEILETAWEQVKEEEVEDDDEFVEENLSPWPWDGR</sequence>
<gene>
    <name evidence="10" type="ORF">WJX75_003209</name>
</gene>
<feature type="transmembrane region" description="Helical" evidence="9">
    <location>
        <begin position="79"/>
        <end position="97"/>
    </location>
</feature>
<evidence type="ECO:0000256" key="1">
    <source>
        <dbReference type="ARBA" id="ARBA00004651"/>
    </source>
</evidence>
<accession>A0ABR2YR04</accession>
<feature type="region of interest" description="Disordered" evidence="8">
    <location>
        <begin position="451"/>
        <end position="472"/>
    </location>
</feature>
<evidence type="ECO:0000256" key="4">
    <source>
        <dbReference type="ARBA" id="ARBA00022692"/>
    </source>
</evidence>
<keyword evidence="3" id="KW-1003">Cell membrane</keyword>
<evidence type="ECO:0000256" key="7">
    <source>
        <dbReference type="ARBA" id="ARBA00023136"/>
    </source>
</evidence>
<dbReference type="EMBL" id="JALJOT010000006">
    <property type="protein sequence ID" value="KAK9909500.1"/>
    <property type="molecule type" value="Genomic_DNA"/>
</dbReference>
<dbReference type="Proteomes" id="UP001491310">
    <property type="component" value="Unassembled WGS sequence"/>
</dbReference>
<keyword evidence="7 9" id="KW-0472">Membrane</keyword>
<keyword evidence="5 9" id="KW-1133">Transmembrane helix</keyword>
<dbReference type="PANTHER" id="PTHR33281">
    <property type="entry name" value="UPF0187 PROTEIN YNEE"/>
    <property type="match status" value="1"/>
</dbReference>
<organism evidence="10 11">
    <name type="scientific">Coccomyxa subellipsoidea</name>
    <dbReference type="NCBI Taxonomy" id="248742"/>
    <lineage>
        <taxon>Eukaryota</taxon>
        <taxon>Viridiplantae</taxon>
        <taxon>Chlorophyta</taxon>
        <taxon>core chlorophytes</taxon>
        <taxon>Trebouxiophyceae</taxon>
        <taxon>Trebouxiophyceae incertae sedis</taxon>
        <taxon>Coccomyxaceae</taxon>
        <taxon>Coccomyxa</taxon>
    </lineage>
</organism>
<evidence type="ECO:0000256" key="5">
    <source>
        <dbReference type="ARBA" id="ARBA00022989"/>
    </source>
</evidence>
<dbReference type="PANTHER" id="PTHR33281:SF19">
    <property type="entry name" value="VOLTAGE-DEPENDENT ANION CHANNEL-FORMING PROTEIN YNEE"/>
    <property type="match status" value="1"/>
</dbReference>
<evidence type="ECO:0000313" key="11">
    <source>
        <dbReference type="Proteomes" id="UP001491310"/>
    </source>
</evidence>
<evidence type="ECO:0000256" key="8">
    <source>
        <dbReference type="SAM" id="MobiDB-lite"/>
    </source>
</evidence>
<evidence type="ECO:0000256" key="3">
    <source>
        <dbReference type="ARBA" id="ARBA00022475"/>
    </source>
</evidence>
<evidence type="ECO:0000256" key="6">
    <source>
        <dbReference type="ARBA" id="ARBA00023065"/>
    </source>
</evidence>
<protein>
    <submittedName>
        <fullName evidence="10">Uncharacterized protein</fullName>
    </submittedName>
</protein>
<dbReference type="Pfam" id="PF25539">
    <property type="entry name" value="Bestrophin_2"/>
    <property type="match status" value="1"/>
</dbReference>
<feature type="transmembrane region" description="Helical" evidence="9">
    <location>
        <begin position="33"/>
        <end position="59"/>
    </location>
</feature>
<evidence type="ECO:0000256" key="2">
    <source>
        <dbReference type="ARBA" id="ARBA00022448"/>
    </source>
</evidence>
<evidence type="ECO:0000256" key="9">
    <source>
        <dbReference type="SAM" id="Phobius"/>
    </source>
</evidence>
<keyword evidence="11" id="KW-1185">Reference proteome</keyword>